<dbReference type="Proteomes" id="UP000645517">
    <property type="component" value="Unassembled WGS sequence"/>
</dbReference>
<comment type="caution">
    <text evidence="1">The sequence shown here is derived from an EMBL/GenBank/DDBJ whole genome shotgun (WGS) entry which is preliminary data.</text>
</comment>
<accession>A0ABQ2IYL0</accession>
<evidence type="ECO:0008006" key="3">
    <source>
        <dbReference type="Google" id="ProtNLM"/>
    </source>
</evidence>
<organism evidence="1 2">
    <name type="scientific">Deinococcus daejeonensis</name>
    <dbReference type="NCBI Taxonomy" id="1007098"/>
    <lineage>
        <taxon>Bacteria</taxon>
        <taxon>Thermotogati</taxon>
        <taxon>Deinococcota</taxon>
        <taxon>Deinococci</taxon>
        <taxon>Deinococcales</taxon>
        <taxon>Deinococcaceae</taxon>
        <taxon>Deinococcus</taxon>
    </lineage>
</organism>
<dbReference type="EMBL" id="BMOR01000002">
    <property type="protein sequence ID" value="GGN32200.1"/>
    <property type="molecule type" value="Genomic_DNA"/>
</dbReference>
<proteinExistence type="predicted"/>
<name>A0ABQ2IYL0_9DEIO</name>
<gene>
    <name evidence="1" type="ORF">GCM10010842_08660</name>
</gene>
<evidence type="ECO:0000313" key="2">
    <source>
        <dbReference type="Proteomes" id="UP000645517"/>
    </source>
</evidence>
<evidence type="ECO:0000313" key="1">
    <source>
        <dbReference type="EMBL" id="GGN32200.1"/>
    </source>
</evidence>
<keyword evidence="2" id="KW-1185">Reference proteome</keyword>
<reference evidence="2" key="1">
    <citation type="journal article" date="2019" name="Int. J. Syst. Evol. Microbiol.">
        <title>The Global Catalogue of Microorganisms (GCM) 10K type strain sequencing project: providing services to taxonomists for standard genome sequencing and annotation.</title>
        <authorList>
            <consortium name="The Broad Institute Genomics Platform"/>
            <consortium name="The Broad Institute Genome Sequencing Center for Infectious Disease"/>
            <person name="Wu L."/>
            <person name="Ma J."/>
        </authorList>
    </citation>
    <scope>NUCLEOTIDE SEQUENCE [LARGE SCALE GENOMIC DNA]</scope>
    <source>
        <strain evidence="2">JCM 16918</strain>
    </source>
</reference>
<sequence length="184" mass="19912">MTCHVTCQGETMTQRATKADIEAILEARKQAAVEQATQVTVPALPPKRKPDPVVTAQNITQPAAISSVQVAPPTVVSDKDVERFLEDHLPMLIKAAQDLVMPPFNFGEVVQLGTAVSQAVAAGLPQIKGAEARALVVVIVRYLWRKYATPLLPPMARPFAGILETLIITGVEAAYQLVVKQQKR</sequence>
<protein>
    <recommendedName>
        <fullName evidence="3">DUF697 domain-containing protein</fullName>
    </recommendedName>
</protein>